<dbReference type="EC" id="2.7.1.39" evidence="3 13"/>
<keyword evidence="9 13" id="KW-0418">Kinase</keyword>
<dbReference type="Gene3D" id="3.30.230.10">
    <property type="match status" value="1"/>
</dbReference>
<dbReference type="GO" id="GO:0005737">
    <property type="term" value="C:cytoplasm"/>
    <property type="evidence" value="ECO:0007669"/>
    <property type="project" value="UniProtKB-SubCell"/>
</dbReference>
<dbReference type="NCBIfam" id="TIGR00191">
    <property type="entry name" value="thrB"/>
    <property type="match status" value="1"/>
</dbReference>
<dbReference type="PRINTS" id="PR00958">
    <property type="entry name" value="HOMSERKINASE"/>
</dbReference>
<dbReference type="PANTHER" id="PTHR20861:SF1">
    <property type="entry name" value="HOMOSERINE KINASE"/>
    <property type="match status" value="1"/>
</dbReference>
<dbReference type="InterPro" id="IPR006203">
    <property type="entry name" value="GHMP_knse_ATP-bd_CS"/>
</dbReference>
<feature type="domain" description="GHMP kinase N-terminal" evidence="14">
    <location>
        <begin position="77"/>
        <end position="161"/>
    </location>
</feature>
<dbReference type="InterPro" id="IPR013750">
    <property type="entry name" value="GHMP_kinase_C_dom"/>
</dbReference>
<evidence type="ECO:0000256" key="8">
    <source>
        <dbReference type="ARBA" id="ARBA00022741"/>
    </source>
</evidence>
<proteinExistence type="inferred from homology"/>
<dbReference type="GO" id="GO:0004413">
    <property type="term" value="F:homoserine kinase activity"/>
    <property type="evidence" value="ECO:0007669"/>
    <property type="project" value="UniProtKB-UniRule"/>
</dbReference>
<dbReference type="Pfam" id="PF00288">
    <property type="entry name" value="GHMP_kinases_N"/>
    <property type="match status" value="1"/>
</dbReference>
<evidence type="ECO:0000256" key="5">
    <source>
        <dbReference type="ARBA" id="ARBA00022605"/>
    </source>
</evidence>
<dbReference type="UniPathway" id="UPA00050">
    <property type="reaction ID" value="UER00064"/>
</dbReference>
<evidence type="ECO:0000313" key="16">
    <source>
        <dbReference type="EMBL" id="SDT13994.1"/>
    </source>
</evidence>
<dbReference type="SUPFAM" id="SSF55060">
    <property type="entry name" value="GHMP Kinase, C-terminal domain"/>
    <property type="match status" value="1"/>
</dbReference>
<organism evidence="16 17">
    <name type="scientific">Nocardioides scoriae</name>
    <dbReference type="NCBI Taxonomy" id="642780"/>
    <lineage>
        <taxon>Bacteria</taxon>
        <taxon>Bacillati</taxon>
        <taxon>Actinomycetota</taxon>
        <taxon>Actinomycetes</taxon>
        <taxon>Propionibacteriales</taxon>
        <taxon>Nocardioidaceae</taxon>
        <taxon>Nocardioides</taxon>
    </lineage>
</organism>
<gene>
    <name evidence="13" type="primary">thrB</name>
    <name evidence="16" type="ORF">SAMN04488570_3639</name>
</gene>
<dbReference type="InterPro" id="IPR020568">
    <property type="entry name" value="Ribosomal_Su5_D2-typ_SF"/>
</dbReference>
<feature type="domain" description="GHMP kinase C-terminal" evidence="15">
    <location>
        <begin position="233"/>
        <end position="292"/>
    </location>
</feature>
<evidence type="ECO:0000256" key="10">
    <source>
        <dbReference type="ARBA" id="ARBA00022840"/>
    </source>
</evidence>
<dbReference type="Pfam" id="PF08544">
    <property type="entry name" value="GHMP_kinases_C"/>
    <property type="match status" value="1"/>
</dbReference>
<evidence type="ECO:0000256" key="12">
    <source>
        <dbReference type="ARBA" id="ARBA00049954"/>
    </source>
</evidence>
<comment type="catalytic activity">
    <reaction evidence="11 13">
        <text>L-homoserine + ATP = O-phospho-L-homoserine + ADP + H(+)</text>
        <dbReference type="Rhea" id="RHEA:13985"/>
        <dbReference type="ChEBI" id="CHEBI:15378"/>
        <dbReference type="ChEBI" id="CHEBI:30616"/>
        <dbReference type="ChEBI" id="CHEBI:57476"/>
        <dbReference type="ChEBI" id="CHEBI:57590"/>
        <dbReference type="ChEBI" id="CHEBI:456216"/>
        <dbReference type="EC" id="2.7.1.39"/>
    </reaction>
</comment>
<evidence type="ECO:0000256" key="11">
    <source>
        <dbReference type="ARBA" id="ARBA00049375"/>
    </source>
</evidence>
<evidence type="ECO:0000259" key="14">
    <source>
        <dbReference type="Pfam" id="PF00288"/>
    </source>
</evidence>
<evidence type="ECO:0000256" key="9">
    <source>
        <dbReference type="ARBA" id="ARBA00022777"/>
    </source>
</evidence>
<dbReference type="GO" id="GO:0009088">
    <property type="term" value="P:threonine biosynthetic process"/>
    <property type="evidence" value="ECO:0007669"/>
    <property type="project" value="UniProtKB-UniRule"/>
</dbReference>
<evidence type="ECO:0000313" key="17">
    <source>
        <dbReference type="Proteomes" id="UP000198859"/>
    </source>
</evidence>
<dbReference type="InterPro" id="IPR036554">
    <property type="entry name" value="GHMP_kinase_C_sf"/>
</dbReference>
<dbReference type="InterPro" id="IPR000870">
    <property type="entry name" value="Homoserine_kinase"/>
</dbReference>
<evidence type="ECO:0000256" key="7">
    <source>
        <dbReference type="ARBA" id="ARBA00022697"/>
    </source>
</evidence>
<evidence type="ECO:0000256" key="3">
    <source>
        <dbReference type="ARBA" id="ARBA00012078"/>
    </source>
</evidence>
<protein>
    <recommendedName>
        <fullName evidence="4 13">Homoserine kinase</fullName>
        <shortName evidence="13">HK</shortName>
        <shortName evidence="13">HSK</shortName>
        <ecNumber evidence="3 13">2.7.1.39</ecNumber>
    </recommendedName>
</protein>
<evidence type="ECO:0000256" key="6">
    <source>
        <dbReference type="ARBA" id="ARBA00022679"/>
    </source>
</evidence>
<reference evidence="17" key="1">
    <citation type="submission" date="2016-10" db="EMBL/GenBank/DDBJ databases">
        <authorList>
            <person name="Varghese N."/>
            <person name="Submissions S."/>
        </authorList>
    </citation>
    <scope>NUCLEOTIDE SEQUENCE [LARGE SCALE GENOMIC DNA]</scope>
    <source>
        <strain evidence="17">DSM 22127</strain>
    </source>
</reference>
<keyword evidence="6 13" id="KW-0808">Transferase</keyword>
<feature type="binding site" evidence="13">
    <location>
        <begin position="105"/>
        <end position="115"/>
    </location>
    <ligand>
        <name>ATP</name>
        <dbReference type="ChEBI" id="CHEBI:30616"/>
    </ligand>
</feature>
<keyword evidence="8 13" id="KW-0547">Nucleotide-binding</keyword>
<dbReference type="STRING" id="642780.SAMN04488570_3639"/>
<comment type="subcellular location">
    <subcellularLocation>
        <location evidence="13">Cytoplasm</location>
    </subcellularLocation>
</comment>
<keyword evidence="17" id="KW-1185">Reference proteome</keyword>
<dbReference type="EMBL" id="LT629757">
    <property type="protein sequence ID" value="SDT13994.1"/>
    <property type="molecule type" value="Genomic_DNA"/>
</dbReference>
<evidence type="ECO:0000256" key="4">
    <source>
        <dbReference type="ARBA" id="ARBA00017858"/>
    </source>
</evidence>
<evidence type="ECO:0000259" key="15">
    <source>
        <dbReference type="Pfam" id="PF08544"/>
    </source>
</evidence>
<dbReference type="AlphaFoldDB" id="A0A1H1XXM7"/>
<sequence length="317" mass="32881">MAGEQPADVPGGPLRWAGDPVRVEVPATSANLGPGFDCLGLALELCDTLVGEVLPSGLEVLVEGEGADEVPLDDRHLVVRAMRALWATLGEQPPGLRLTCRNRLPHSRGLGSSSAAIVGGLVLARGLVVDGDQRVDDTELLHLANELEGHPDNVAPALLGGLVVSGQADDDVWAQRVPLDPRVAAVVLVPPHGVRTDVARGLLPAQVPHAEAAANTGRAALLVAALAGEPSLLLRGTEDFLHQRQREPAMPESWALVERLRAAGTPAVISGAGPTVLAFVVDSVPGQSAVDDLLAQAPDGWRALFQRPGGAGARVLH</sequence>
<dbReference type="Gene3D" id="3.30.70.890">
    <property type="entry name" value="GHMP kinase, C-terminal domain"/>
    <property type="match status" value="1"/>
</dbReference>
<comment type="similarity">
    <text evidence="2 13">Belongs to the GHMP kinase family. Homoserine kinase subfamily.</text>
</comment>
<evidence type="ECO:0000256" key="2">
    <source>
        <dbReference type="ARBA" id="ARBA00007370"/>
    </source>
</evidence>
<dbReference type="PANTHER" id="PTHR20861">
    <property type="entry name" value="HOMOSERINE/4-DIPHOSPHOCYTIDYL-2-C-METHYL-D-ERYTHRITOL KINASE"/>
    <property type="match status" value="1"/>
</dbReference>
<dbReference type="PROSITE" id="PS00627">
    <property type="entry name" value="GHMP_KINASES_ATP"/>
    <property type="match status" value="1"/>
</dbReference>
<dbReference type="InterPro" id="IPR006204">
    <property type="entry name" value="GHMP_kinase_N_dom"/>
</dbReference>
<evidence type="ECO:0000256" key="13">
    <source>
        <dbReference type="HAMAP-Rule" id="MF_00384"/>
    </source>
</evidence>
<keyword evidence="10 13" id="KW-0067">ATP-binding</keyword>
<accession>A0A1H1XXM7</accession>
<dbReference type="SUPFAM" id="SSF54211">
    <property type="entry name" value="Ribosomal protein S5 domain 2-like"/>
    <property type="match status" value="1"/>
</dbReference>
<dbReference type="Proteomes" id="UP000198859">
    <property type="component" value="Chromosome I"/>
</dbReference>
<dbReference type="InterPro" id="IPR014721">
    <property type="entry name" value="Ribsml_uS5_D2-typ_fold_subgr"/>
</dbReference>
<dbReference type="HAMAP" id="MF_00384">
    <property type="entry name" value="Homoser_kinase"/>
    <property type="match status" value="1"/>
</dbReference>
<keyword evidence="13" id="KW-0963">Cytoplasm</keyword>
<dbReference type="GO" id="GO:0005524">
    <property type="term" value="F:ATP binding"/>
    <property type="evidence" value="ECO:0007669"/>
    <property type="project" value="UniProtKB-UniRule"/>
</dbReference>
<comment type="function">
    <text evidence="12 13">Catalyzes the ATP-dependent phosphorylation of L-homoserine to L-homoserine phosphate.</text>
</comment>
<dbReference type="PIRSF" id="PIRSF000676">
    <property type="entry name" value="Homoser_kin"/>
    <property type="match status" value="1"/>
</dbReference>
<comment type="pathway">
    <text evidence="1 13">Amino-acid biosynthesis; L-threonine biosynthesis; L-threonine from L-aspartate: step 4/5.</text>
</comment>
<evidence type="ECO:0000256" key="1">
    <source>
        <dbReference type="ARBA" id="ARBA00005015"/>
    </source>
</evidence>
<keyword evidence="7 13" id="KW-0791">Threonine biosynthesis</keyword>
<name>A0A1H1XXM7_9ACTN</name>
<keyword evidence="5 13" id="KW-0028">Amino-acid biosynthesis</keyword>